<keyword evidence="2 6" id="KW-0813">Transport</keyword>
<dbReference type="PANTHER" id="PTHR11995:SF14">
    <property type="entry name" value="NADH DEHYDROGENASE [UBIQUINONE] IRON-SULFUR PROTEIN 7, MITOCHONDRIAL"/>
    <property type="match status" value="1"/>
</dbReference>
<organism evidence="9 10">
    <name type="scientific">Pontibacter mucosus</name>
    <dbReference type="NCBI Taxonomy" id="1649266"/>
    <lineage>
        <taxon>Bacteria</taxon>
        <taxon>Pseudomonadati</taxon>
        <taxon>Bacteroidota</taxon>
        <taxon>Cytophagia</taxon>
        <taxon>Cytophagales</taxon>
        <taxon>Hymenobacteraceae</taxon>
        <taxon>Pontibacter</taxon>
    </lineage>
</organism>
<keyword evidence="6 7" id="KW-0411">Iron-sulfur</keyword>
<keyword evidence="6 7" id="KW-0004">4Fe-4S</keyword>
<evidence type="ECO:0000259" key="8">
    <source>
        <dbReference type="Pfam" id="PF01058"/>
    </source>
</evidence>
<dbReference type="InterPro" id="IPR006138">
    <property type="entry name" value="NADH_UQ_OxRdtase_20Kd_su"/>
</dbReference>
<dbReference type="GO" id="GO:0048038">
    <property type="term" value="F:quinone binding"/>
    <property type="evidence" value="ECO:0007669"/>
    <property type="project" value="UniProtKB-KW"/>
</dbReference>
<dbReference type="NCBIfam" id="NF005012">
    <property type="entry name" value="PRK06411.1"/>
    <property type="match status" value="1"/>
</dbReference>
<dbReference type="HAMAP" id="MF_01356">
    <property type="entry name" value="NDH1_NuoB"/>
    <property type="match status" value="1"/>
</dbReference>
<dbReference type="EMBL" id="QBKI01000002">
    <property type="protein sequence ID" value="PTX21443.1"/>
    <property type="molecule type" value="Genomic_DNA"/>
</dbReference>
<accession>A0A2T5YQ51</accession>
<feature type="binding site" evidence="6">
    <location>
        <position position="121"/>
    </location>
    <ligand>
        <name>[4Fe-4S] cluster</name>
        <dbReference type="ChEBI" id="CHEBI:49883"/>
    </ligand>
</feature>
<dbReference type="Proteomes" id="UP000244225">
    <property type="component" value="Unassembled WGS sequence"/>
</dbReference>
<dbReference type="Pfam" id="PF01058">
    <property type="entry name" value="Oxidored_q6"/>
    <property type="match status" value="1"/>
</dbReference>
<evidence type="ECO:0000256" key="4">
    <source>
        <dbReference type="ARBA" id="ARBA00022967"/>
    </source>
</evidence>
<keyword evidence="4 6" id="KW-1278">Translocase</keyword>
<comment type="catalytic activity">
    <reaction evidence="6">
        <text>a quinone + NADH + 5 H(+)(in) = a quinol + NAD(+) + 4 H(+)(out)</text>
        <dbReference type="Rhea" id="RHEA:57888"/>
        <dbReference type="ChEBI" id="CHEBI:15378"/>
        <dbReference type="ChEBI" id="CHEBI:24646"/>
        <dbReference type="ChEBI" id="CHEBI:57540"/>
        <dbReference type="ChEBI" id="CHEBI:57945"/>
        <dbReference type="ChEBI" id="CHEBI:132124"/>
    </reaction>
</comment>
<dbReference type="GO" id="GO:0009060">
    <property type="term" value="P:aerobic respiration"/>
    <property type="evidence" value="ECO:0007669"/>
    <property type="project" value="TreeGrafter"/>
</dbReference>
<comment type="subcellular location">
    <subcellularLocation>
        <location evidence="6">Cell membrane</location>
        <topology evidence="6">Peripheral membrane protein</topology>
        <orientation evidence="6">Cytoplasmic side</orientation>
    </subcellularLocation>
</comment>
<dbReference type="InterPro" id="IPR006137">
    <property type="entry name" value="NADH_UbQ_OxRdtase-like_20kDa"/>
</dbReference>
<evidence type="ECO:0000256" key="1">
    <source>
        <dbReference type="ARBA" id="ARBA00009173"/>
    </source>
</evidence>
<protein>
    <recommendedName>
        <fullName evidence="6">NADH-quinone oxidoreductase subunit B</fullName>
        <ecNumber evidence="6">7.1.1.-</ecNumber>
    </recommendedName>
    <alternativeName>
        <fullName evidence="6">NADH dehydrogenase I subunit B</fullName>
    </alternativeName>
    <alternativeName>
        <fullName evidence="6">NDH-1 subunit B</fullName>
    </alternativeName>
</protein>
<keyword evidence="6 7" id="KW-0479">Metal-binding</keyword>
<keyword evidence="3 6" id="KW-0874">Quinone</keyword>
<gene>
    <name evidence="6" type="primary">nuoB</name>
    <name evidence="9" type="ORF">C8N40_102419</name>
</gene>
<feature type="domain" description="NADH:ubiquinone oxidoreductase-like 20kDa subunit" evidence="8">
    <location>
        <begin position="55"/>
        <end position="162"/>
    </location>
</feature>
<dbReference type="EC" id="7.1.1.-" evidence="6"/>
<dbReference type="GO" id="GO:0005506">
    <property type="term" value="F:iron ion binding"/>
    <property type="evidence" value="ECO:0007669"/>
    <property type="project" value="UniProtKB-UniRule"/>
</dbReference>
<keyword evidence="6" id="KW-1003">Cell membrane</keyword>
<comment type="similarity">
    <text evidence="1 6 7">Belongs to the complex I 20 kDa subunit family.</text>
</comment>
<evidence type="ECO:0000256" key="5">
    <source>
        <dbReference type="ARBA" id="ARBA00023027"/>
    </source>
</evidence>
<evidence type="ECO:0000313" key="9">
    <source>
        <dbReference type="EMBL" id="PTX21443.1"/>
    </source>
</evidence>
<dbReference type="GO" id="GO:0051539">
    <property type="term" value="F:4 iron, 4 sulfur cluster binding"/>
    <property type="evidence" value="ECO:0007669"/>
    <property type="project" value="UniProtKB-KW"/>
</dbReference>
<feature type="binding site" evidence="6">
    <location>
        <position position="55"/>
    </location>
    <ligand>
        <name>[4Fe-4S] cluster</name>
        <dbReference type="ChEBI" id="CHEBI:49883"/>
    </ligand>
</feature>
<dbReference type="GO" id="GO:0015990">
    <property type="term" value="P:electron transport coupled proton transport"/>
    <property type="evidence" value="ECO:0007669"/>
    <property type="project" value="TreeGrafter"/>
</dbReference>
<dbReference type="NCBIfam" id="TIGR01957">
    <property type="entry name" value="nuoB_fam"/>
    <property type="match status" value="1"/>
</dbReference>
<dbReference type="FunFam" id="3.40.50.12280:FF:000002">
    <property type="entry name" value="NADH-quinone oxidoreductase subunit B"/>
    <property type="match status" value="1"/>
</dbReference>
<comment type="cofactor">
    <cofactor evidence="6">
        <name>[4Fe-4S] cluster</name>
        <dbReference type="ChEBI" id="CHEBI:49883"/>
    </cofactor>
    <text evidence="6">Binds 1 [4Fe-4S] cluster.</text>
</comment>
<evidence type="ECO:0000256" key="3">
    <source>
        <dbReference type="ARBA" id="ARBA00022719"/>
    </source>
</evidence>
<sequence length="212" mass="23971">MKWWLSKPDDPVKATSGTSSYEETVQQSIMLTTLQDLIAWGRKNSMWPFHFGLSCCFVEMATSMTPKYDLARFGAEVIRGTPREADVMIIAGTVFIKMAPIIKRLHEQMMEPRWVISMGSCANSGGMFDIYSVVQGVDKFLPVDVYVPGCPPRPDAFMEGLILLAESVGKERRPLSWTIGEQGIIKPEKIDVKERRQEARSKMTEFRSPDEV</sequence>
<dbReference type="SUPFAM" id="SSF56770">
    <property type="entry name" value="HydA/Nqo6-like"/>
    <property type="match status" value="1"/>
</dbReference>
<dbReference type="GO" id="GO:0005886">
    <property type="term" value="C:plasma membrane"/>
    <property type="evidence" value="ECO:0007669"/>
    <property type="project" value="UniProtKB-SubCell"/>
</dbReference>
<dbReference type="PROSITE" id="PS01150">
    <property type="entry name" value="COMPLEX1_20K"/>
    <property type="match status" value="1"/>
</dbReference>
<name>A0A2T5YQ51_9BACT</name>
<evidence type="ECO:0000256" key="6">
    <source>
        <dbReference type="HAMAP-Rule" id="MF_01356"/>
    </source>
</evidence>
<reference evidence="9 10" key="1">
    <citation type="submission" date="2018-04" db="EMBL/GenBank/DDBJ databases">
        <title>Genomic Encyclopedia of Archaeal and Bacterial Type Strains, Phase II (KMG-II): from individual species to whole genera.</title>
        <authorList>
            <person name="Goeker M."/>
        </authorList>
    </citation>
    <scope>NUCLEOTIDE SEQUENCE [LARGE SCALE GENOMIC DNA]</scope>
    <source>
        <strain evidence="9 10">DSM 100162</strain>
    </source>
</reference>
<dbReference type="GO" id="GO:0050136">
    <property type="term" value="F:NADH dehydrogenase (quinone) (non-electrogenic) activity"/>
    <property type="evidence" value="ECO:0007669"/>
    <property type="project" value="UniProtKB-UniRule"/>
</dbReference>
<proteinExistence type="inferred from homology"/>
<comment type="caution">
    <text evidence="9">The sequence shown here is derived from an EMBL/GenBank/DDBJ whole genome shotgun (WGS) entry which is preliminary data.</text>
</comment>
<dbReference type="Gene3D" id="3.40.50.12280">
    <property type="match status" value="1"/>
</dbReference>
<dbReference type="GO" id="GO:0045271">
    <property type="term" value="C:respiratory chain complex I"/>
    <property type="evidence" value="ECO:0007669"/>
    <property type="project" value="TreeGrafter"/>
</dbReference>
<keyword evidence="5 6" id="KW-0520">NAD</keyword>
<feature type="binding site" evidence="6">
    <location>
        <position position="150"/>
    </location>
    <ligand>
        <name>[4Fe-4S] cluster</name>
        <dbReference type="ChEBI" id="CHEBI:49883"/>
    </ligand>
</feature>
<dbReference type="PANTHER" id="PTHR11995">
    <property type="entry name" value="NADH DEHYDROGENASE"/>
    <property type="match status" value="1"/>
</dbReference>
<feature type="binding site" evidence="6">
    <location>
        <position position="56"/>
    </location>
    <ligand>
        <name>[4Fe-4S] cluster</name>
        <dbReference type="ChEBI" id="CHEBI:49883"/>
    </ligand>
</feature>
<comment type="function">
    <text evidence="6">NDH-1 shuttles electrons from NADH, via FMN and iron-sulfur (Fe-S) centers, to quinones in the respiratory chain. The immediate electron acceptor for the enzyme in this species is believed to be a menaquinone. Couples the redox reaction to proton translocation (for every two electrons transferred, four hydrogen ions are translocated across the cytoplasmic membrane), and thus conserves the redox energy in a proton gradient.</text>
</comment>
<keyword evidence="6" id="KW-0472">Membrane</keyword>
<keyword evidence="10" id="KW-1185">Reference proteome</keyword>
<evidence type="ECO:0000313" key="10">
    <source>
        <dbReference type="Proteomes" id="UP000244225"/>
    </source>
</evidence>
<comment type="subunit">
    <text evidence="6">NDH-1 is composed of 14 different subunits. Subunits NuoB, C, D, E, F, and G constitute the peripheral sector of the complex.</text>
</comment>
<evidence type="ECO:0000256" key="2">
    <source>
        <dbReference type="ARBA" id="ARBA00022448"/>
    </source>
</evidence>
<dbReference type="GO" id="GO:0008137">
    <property type="term" value="F:NADH dehydrogenase (ubiquinone) activity"/>
    <property type="evidence" value="ECO:0007669"/>
    <property type="project" value="InterPro"/>
</dbReference>
<dbReference type="AlphaFoldDB" id="A0A2T5YQ51"/>
<keyword evidence="6 7" id="KW-0408">Iron</keyword>
<evidence type="ECO:0000256" key="7">
    <source>
        <dbReference type="RuleBase" id="RU004464"/>
    </source>
</evidence>
<dbReference type="OrthoDB" id="9786737at2"/>
<dbReference type="RefSeq" id="WP_108210817.1">
    <property type="nucleotide sequence ID" value="NZ_QBKI01000002.1"/>
</dbReference>